<evidence type="ECO:0000259" key="1">
    <source>
        <dbReference type="Pfam" id="PF01872"/>
    </source>
</evidence>
<comment type="caution">
    <text evidence="2">The sequence shown here is derived from an EMBL/GenBank/DDBJ whole genome shotgun (WGS) entry which is preliminary data.</text>
</comment>
<gene>
    <name evidence="2" type="ORF">RNB18_23025</name>
</gene>
<evidence type="ECO:0000313" key="2">
    <source>
        <dbReference type="EMBL" id="MDT0483039.1"/>
    </source>
</evidence>
<dbReference type="Proteomes" id="UP001183824">
    <property type="component" value="Unassembled WGS sequence"/>
</dbReference>
<dbReference type="SUPFAM" id="SSF53597">
    <property type="entry name" value="Dihydrofolate reductase-like"/>
    <property type="match status" value="1"/>
</dbReference>
<dbReference type="InterPro" id="IPR024072">
    <property type="entry name" value="DHFR-like_dom_sf"/>
</dbReference>
<proteinExistence type="predicted"/>
<evidence type="ECO:0000313" key="3">
    <source>
        <dbReference type="Proteomes" id="UP001183824"/>
    </source>
</evidence>
<reference evidence="3" key="1">
    <citation type="submission" date="2023-07" db="EMBL/GenBank/DDBJ databases">
        <title>30 novel species of actinomycetes from the DSMZ collection.</title>
        <authorList>
            <person name="Nouioui I."/>
        </authorList>
    </citation>
    <scope>NUCLEOTIDE SEQUENCE [LARGE SCALE GENOMIC DNA]</scope>
    <source>
        <strain evidence="3">DSM 41640</strain>
    </source>
</reference>
<dbReference type="EMBL" id="JAVREZ010000007">
    <property type="protein sequence ID" value="MDT0483039.1"/>
    <property type="molecule type" value="Genomic_DNA"/>
</dbReference>
<dbReference type="RefSeq" id="WP_311715981.1">
    <property type="nucleotide sequence ID" value="NZ_JAVREZ010000007.1"/>
</dbReference>
<dbReference type="Gene3D" id="3.40.430.10">
    <property type="entry name" value="Dihydrofolate Reductase, subunit A"/>
    <property type="match status" value="1"/>
</dbReference>
<organism evidence="2 3">
    <name type="scientific">Streptomyces doebereineriae</name>
    <dbReference type="NCBI Taxonomy" id="3075528"/>
    <lineage>
        <taxon>Bacteria</taxon>
        <taxon>Bacillati</taxon>
        <taxon>Actinomycetota</taxon>
        <taxon>Actinomycetes</taxon>
        <taxon>Kitasatosporales</taxon>
        <taxon>Streptomycetaceae</taxon>
        <taxon>Streptomyces</taxon>
    </lineage>
</organism>
<sequence length="191" mass="20790">MQTRTQPVTVDVFLSVDGWAGGATSPGYFGYPGPELEEWITAELALPQLVILGRRTYEALAGLPEEAWDASSHRLAQLNKIVFSGTLEAAVWPNTRVCRDDVVAEVGRLKRESDVPIRTMGSLSVARRLCGAGLVDRLRLMTFPLLLGASGREPFFAGTASADLAMIGHRALDGRVLLLEYRPTGRDIPRA</sequence>
<dbReference type="InterPro" id="IPR002734">
    <property type="entry name" value="RibDG_C"/>
</dbReference>
<protein>
    <submittedName>
        <fullName evidence="2">Dihydrofolate reductase family protein</fullName>
    </submittedName>
</protein>
<name>A0ABU2VCT3_9ACTN</name>
<accession>A0ABU2VCT3</accession>
<keyword evidence="3" id="KW-1185">Reference proteome</keyword>
<feature type="domain" description="Bacterial bifunctional deaminase-reductase C-terminal" evidence="1">
    <location>
        <begin position="8"/>
        <end position="177"/>
    </location>
</feature>
<dbReference type="Pfam" id="PF01872">
    <property type="entry name" value="RibD_C"/>
    <property type="match status" value="1"/>
</dbReference>